<evidence type="ECO:0000313" key="1">
    <source>
        <dbReference type="EMBL" id="CAB4182562.1"/>
    </source>
</evidence>
<organism evidence="1">
    <name type="scientific">uncultured Caudovirales phage</name>
    <dbReference type="NCBI Taxonomy" id="2100421"/>
    <lineage>
        <taxon>Viruses</taxon>
        <taxon>Duplodnaviria</taxon>
        <taxon>Heunggongvirae</taxon>
        <taxon>Uroviricota</taxon>
        <taxon>Caudoviricetes</taxon>
        <taxon>Peduoviridae</taxon>
        <taxon>Maltschvirus</taxon>
        <taxon>Maltschvirus maltsch</taxon>
    </lineage>
</organism>
<evidence type="ECO:0000313" key="2">
    <source>
        <dbReference type="EMBL" id="CAB4212640.1"/>
    </source>
</evidence>
<protein>
    <submittedName>
        <fullName evidence="1">Uncharacterized protein</fullName>
    </submittedName>
</protein>
<sequence>MSEQQLLKRMAELTLLYNLPKGSKIYARTARRVNGMDQYKDSVIIFDHVDGMYSYCYIEDSPNKLVHLKAWTPLIKFKDGYKIAPEA</sequence>
<reference evidence="1" key="1">
    <citation type="submission" date="2020-05" db="EMBL/GenBank/DDBJ databases">
        <authorList>
            <person name="Chiriac C."/>
            <person name="Salcher M."/>
            <person name="Ghai R."/>
            <person name="Kavagutti S V."/>
        </authorList>
    </citation>
    <scope>NUCLEOTIDE SEQUENCE</scope>
</reference>
<dbReference type="EMBL" id="LR797026">
    <property type="protein sequence ID" value="CAB4182562.1"/>
    <property type="molecule type" value="Genomic_DNA"/>
</dbReference>
<accession>A0A6J5QG74</accession>
<proteinExistence type="predicted"/>
<gene>
    <name evidence="1" type="ORF">UFOVP1085_9</name>
    <name evidence="2" type="ORF">UFOVP1439_29</name>
</gene>
<dbReference type="EMBL" id="LR797394">
    <property type="protein sequence ID" value="CAB4212640.1"/>
    <property type="molecule type" value="Genomic_DNA"/>
</dbReference>
<name>A0A6J5QG74_9CAUD</name>